<evidence type="ECO:0000256" key="2">
    <source>
        <dbReference type="ARBA" id="ARBA00018522"/>
    </source>
</evidence>
<dbReference type="AlphaFoldDB" id="A0A174B3Z9"/>
<dbReference type="GO" id="GO:0006535">
    <property type="term" value="P:cysteine biosynthetic process from serine"/>
    <property type="evidence" value="ECO:0007669"/>
    <property type="project" value="InterPro"/>
</dbReference>
<reference evidence="6 7" key="1">
    <citation type="submission" date="2015-09" db="EMBL/GenBank/DDBJ databases">
        <authorList>
            <consortium name="Pathogen Informatics"/>
        </authorList>
    </citation>
    <scope>NUCLEOTIDE SEQUENCE [LARGE SCALE GENOMIC DNA]</scope>
    <source>
        <strain evidence="6 7">2789STDY5608860</strain>
    </source>
</reference>
<evidence type="ECO:0000313" key="7">
    <source>
        <dbReference type="Proteomes" id="UP000095384"/>
    </source>
</evidence>
<proteinExistence type="inferred from homology"/>
<dbReference type="PIRSF" id="PIRSF000441">
    <property type="entry name" value="CysE"/>
    <property type="match status" value="1"/>
</dbReference>
<name>A0A174B3Z9_9FIRM</name>
<dbReference type="SUPFAM" id="SSF51161">
    <property type="entry name" value="Trimeric LpxA-like enzymes"/>
    <property type="match status" value="1"/>
</dbReference>
<sequence>MIRNKKDLKQYLKQDKQQLGITRKYPRPFTDEIWKYEIALRKYEYWLNTSKSKAKKLILQFYKLRWHILGVKLGISIGPNVCDKGLSIAHFNCININQCAVIGENCRIHEGVTIGASGGSDAPIIGNDVFLASGCKVMGKVKIADGCVIGANAVVVKSVEEKGVTVGGVPAKIISKNNSDKFIYWYK</sequence>
<protein>
    <recommendedName>
        <fullName evidence="2 5">Serine acetyltransferase</fullName>
        <ecNumber evidence="5">2.3.1.30</ecNumber>
    </recommendedName>
</protein>
<keyword evidence="3 5" id="KW-0808">Transferase</keyword>
<dbReference type="EMBL" id="CYYW01000007">
    <property type="protein sequence ID" value="CUN94338.1"/>
    <property type="molecule type" value="Genomic_DNA"/>
</dbReference>
<comment type="similarity">
    <text evidence="1 5">Belongs to the transferase hexapeptide repeat family.</text>
</comment>
<dbReference type="InterPro" id="IPR011004">
    <property type="entry name" value="Trimer_LpxA-like_sf"/>
</dbReference>
<dbReference type="InterPro" id="IPR005881">
    <property type="entry name" value="Ser_O-AcTrfase"/>
</dbReference>
<gene>
    <name evidence="6" type="primary">cysE_1</name>
    <name evidence="6" type="ORF">ERS852417_01280</name>
</gene>
<evidence type="ECO:0000256" key="4">
    <source>
        <dbReference type="ARBA" id="ARBA00023315"/>
    </source>
</evidence>
<dbReference type="OMA" id="GANCRIH"/>
<dbReference type="Pfam" id="PF00132">
    <property type="entry name" value="Hexapep"/>
    <property type="match status" value="1"/>
</dbReference>
<dbReference type="InterPro" id="IPR045304">
    <property type="entry name" value="LbH_SAT"/>
</dbReference>
<comment type="catalytic activity">
    <reaction evidence="5">
        <text>L-serine + acetyl-CoA = O-acetyl-L-serine + CoA</text>
        <dbReference type="Rhea" id="RHEA:24560"/>
        <dbReference type="ChEBI" id="CHEBI:33384"/>
        <dbReference type="ChEBI" id="CHEBI:57287"/>
        <dbReference type="ChEBI" id="CHEBI:57288"/>
        <dbReference type="ChEBI" id="CHEBI:58340"/>
        <dbReference type="EC" id="2.3.1.30"/>
    </reaction>
</comment>
<evidence type="ECO:0000313" key="6">
    <source>
        <dbReference type="EMBL" id="CUN94338.1"/>
    </source>
</evidence>
<evidence type="ECO:0000256" key="1">
    <source>
        <dbReference type="ARBA" id="ARBA00007274"/>
    </source>
</evidence>
<dbReference type="Gene3D" id="2.160.10.10">
    <property type="entry name" value="Hexapeptide repeat proteins"/>
    <property type="match status" value="1"/>
</dbReference>
<evidence type="ECO:0000256" key="5">
    <source>
        <dbReference type="PIRNR" id="PIRNR000441"/>
    </source>
</evidence>
<evidence type="ECO:0000256" key="3">
    <source>
        <dbReference type="ARBA" id="ARBA00022679"/>
    </source>
</evidence>
<dbReference type="RefSeq" id="WP_012743473.1">
    <property type="nucleotide sequence ID" value="NZ_CP092643.1"/>
</dbReference>
<keyword evidence="4 5" id="KW-0012">Acyltransferase</keyword>
<dbReference type="CDD" id="cd03354">
    <property type="entry name" value="LbH_SAT"/>
    <property type="match status" value="1"/>
</dbReference>
<dbReference type="GO" id="GO:0005737">
    <property type="term" value="C:cytoplasm"/>
    <property type="evidence" value="ECO:0007669"/>
    <property type="project" value="InterPro"/>
</dbReference>
<dbReference type="EC" id="2.3.1.30" evidence="5"/>
<dbReference type="Proteomes" id="UP000095384">
    <property type="component" value="Unassembled WGS sequence"/>
</dbReference>
<dbReference type="InterPro" id="IPR001451">
    <property type="entry name" value="Hexapep"/>
</dbReference>
<dbReference type="PANTHER" id="PTHR42811">
    <property type="entry name" value="SERINE ACETYLTRANSFERASE"/>
    <property type="match status" value="1"/>
</dbReference>
<dbReference type="GeneID" id="86989384"/>
<organism evidence="6 7">
    <name type="scientific">Agathobacter rectalis</name>
    <dbReference type="NCBI Taxonomy" id="39491"/>
    <lineage>
        <taxon>Bacteria</taxon>
        <taxon>Bacillati</taxon>
        <taxon>Bacillota</taxon>
        <taxon>Clostridia</taxon>
        <taxon>Lachnospirales</taxon>
        <taxon>Lachnospiraceae</taxon>
        <taxon>Agathobacter</taxon>
    </lineage>
</organism>
<dbReference type="GO" id="GO:0009001">
    <property type="term" value="F:serine O-acetyltransferase activity"/>
    <property type="evidence" value="ECO:0007669"/>
    <property type="project" value="UniProtKB-EC"/>
</dbReference>
<accession>A0A174B3Z9</accession>